<dbReference type="PANTHER" id="PTHR34039">
    <property type="entry name" value="UPF0102 PROTEIN YRAN"/>
    <property type="match status" value="1"/>
</dbReference>
<dbReference type="InterPro" id="IPR003509">
    <property type="entry name" value="UPF0102_YraN-like"/>
</dbReference>
<dbReference type="CDD" id="cd20736">
    <property type="entry name" value="PoNe_Nuclease"/>
    <property type="match status" value="1"/>
</dbReference>
<organism evidence="3 4">
    <name type="scientific">Candidatus Gallibacteroides avistercoris</name>
    <dbReference type="NCBI Taxonomy" id="2840833"/>
    <lineage>
        <taxon>Bacteria</taxon>
        <taxon>Pseudomonadati</taxon>
        <taxon>Bacteroidota</taxon>
        <taxon>Bacteroidia</taxon>
        <taxon>Bacteroidales</taxon>
        <taxon>Bacteroidaceae</taxon>
        <taxon>Bacteroidaceae incertae sedis</taxon>
        <taxon>Candidatus Gallibacteroides</taxon>
    </lineage>
</organism>
<protein>
    <recommendedName>
        <fullName evidence="2">UPF0102 protein IAB03_00540</fullName>
    </recommendedName>
</protein>
<proteinExistence type="inferred from homology"/>
<accession>A0A9D1SBR3</accession>
<dbReference type="AlphaFoldDB" id="A0A9D1SBR3"/>
<evidence type="ECO:0000256" key="2">
    <source>
        <dbReference type="HAMAP-Rule" id="MF_00048"/>
    </source>
</evidence>
<dbReference type="PANTHER" id="PTHR34039:SF1">
    <property type="entry name" value="UPF0102 PROTEIN YRAN"/>
    <property type="match status" value="1"/>
</dbReference>
<dbReference type="EMBL" id="DVNA01000009">
    <property type="protein sequence ID" value="HIU54275.1"/>
    <property type="molecule type" value="Genomic_DNA"/>
</dbReference>
<reference evidence="3" key="1">
    <citation type="submission" date="2020-10" db="EMBL/GenBank/DDBJ databases">
        <authorList>
            <person name="Gilroy R."/>
        </authorList>
    </citation>
    <scope>NUCLEOTIDE SEQUENCE</scope>
    <source>
        <strain evidence="3">CHK158-818</strain>
    </source>
</reference>
<comment type="similarity">
    <text evidence="1 2">Belongs to the UPF0102 family.</text>
</comment>
<evidence type="ECO:0000313" key="4">
    <source>
        <dbReference type="Proteomes" id="UP000824112"/>
    </source>
</evidence>
<comment type="caution">
    <text evidence="3">The sequence shown here is derived from an EMBL/GenBank/DDBJ whole genome shotgun (WGS) entry which is preliminary data.</text>
</comment>
<dbReference type="InterPro" id="IPR011335">
    <property type="entry name" value="Restrct_endonuc-II-like"/>
</dbReference>
<name>A0A9D1SBR3_9BACT</name>
<evidence type="ECO:0000256" key="1">
    <source>
        <dbReference type="ARBA" id="ARBA00006738"/>
    </source>
</evidence>
<gene>
    <name evidence="3" type="ORF">IAB03_00540</name>
</gene>
<dbReference type="Pfam" id="PF02021">
    <property type="entry name" value="UPF0102"/>
    <property type="match status" value="1"/>
</dbReference>
<evidence type="ECO:0000313" key="3">
    <source>
        <dbReference type="EMBL" id="HIU54275.1"/>
    </source>
</evidence>
<dbReference type="GO" id="GO:0003676">
    <property type="term" value="F:nucleic acid binding"/>
    <property type="evidence" value="ECO:0007669"/>
    <property type="project" value="InterPro"/>
</dbReference>
<dbReference type="Gene3D" id="3.40.1350.10">
    <property type="match status" value="1"/>
</dbReference>
<sequence>MAEHNRLGASGEKAACEYLQGKGYTIREMNWRSGKLELDIVAQKGTVLVFIEVKTRQNNQYGFPEEAITPAKIRRIVYAADAYIRMHNLSLDVRFDVMSLLQRPDGYEIEQIEDAFFPPLN</sequence>
<dbReference type="NCBIfam" id="NF009150">
    <property type="entry name" value="PRK12497.1-3"/>
    <property type="match status" value="1"/>
</dbReference>
<dbReference type="Proteomes" id="UP000824112">
    <property type="component" value="Unassembled WGS sequence"/>
</dbReference>
<dbReference type="SUPFAM" id="SSF52980">
    <property type="entry name" value="Restriction endonuclease-like"/>
    <property type="match status" value="1"/>
</dbReference>
<dbReference type="HAMAP" id="MF_00048">
    <property type="entry name" value="UPF0102"/>
    <property type="match status" value="1"/>
</dbReference>
<reference evidence="3" key="2">
    <citation type="journal article" date="2021" name="PeerJ">
        <title>Extensive microbial diversity within the chicken gut microbiome revealed by metagenomics and culture.</title>
        <authorList>
            <person name="Gilroy R."/>
            <person name="Ravi A."/>
            <person name="Getino M."/>
            <person name="Pursley I."/>
            <person name="Horton D.L."/>
            <person name="Alikhan N.F."/>
            <person name="Baker D."/>
            <person name="Gharbi K."/>
            <person name="Hall N."/>
            <person name="Watson M."/>
            <person name="Adriaenssens E.M."/>
            <person name="Foster-Nyarko E."/>
            <person name="Jarju S."/>
            <person name="Secka A."/>
            <person name="Antonio M."/>
            <person name="Oren A."/>
            <person name="Chaudhuri R.R."/>
            <person name="La Ragione R."/>
            <person name="Hildebrand F."/>
            <person name="Pallen M.J."/>
        </authorList>
    </citation>
    <scope>NUCLEOTIDE SEQUENCE</scope>
    <source>
        <strain evidence="3">CHK158-818</strain>
    </source>
</reference>
<dbReference type="InterPro" id="IPR011856">
    <property type="entry name" value="tRNA_endonuc-like_dom_sf"/>
</dbReference>